<accession>A0A2I0QUC0</accession>
<dbReference type="EMBL" id="PJNH01000002">
    <property type="protein sequence ID" value="PKR77945.1"/>
    <property type="molecule type" value="Genomic_DNA"/>
</dbReference>
<gene>
    <name evidence="2" type="ORF">CEY16_08450</name>
</gene>
<organism evidence="2 3">
    <name type="scientific">Halalkalibacillus sediminis</name>
    <dbReference type="NCBI Taxonomy" id="2018042"/>
    <lineage>
        <taxon>Bacteria</taxon>
        <taxon>Bacillati</taxon>
        <taxon>Bacillota</taxon>
        <taxon>Bacilli</taxon>
        <taxon>Bacillales</taxon>
        <taxon>Bacillaceae</taxon>
        <taxon>Halalkalibacillus</taxon>
    </lineage>
</organism>
<dbReference type="AlphaFoldDB" id="A0A2I0QUC0"/>
<evidence type="ECO:0000313" key="2">
    <source>
        <dbReference type="EMBL" id="PKR77945.1"/>
    </source>
</evidence>
<feature type="transmembrane region" description="Helical" evidence="1">
    <location>
        <begin position="28"/>
        <end position="49"/>
    </location>
</feature>
<reference evidence="2 3" key="1">
    <citation type="submission" date="2017-06" db="EMBL/GenBank/DDBJ databases">
        <title>the draft geome sequence of Illustriluteabacillus marina B3227.</title>
        <authorList>
            <person name="He R.-H."/>
            <person name="Du Z.-J."/>
        </authorList>
    </citation>
    <scope>NUCLEOTIDE SEQUENCE [LARGE SCALE GENOMIC DNA]</scope>
    <source>
        <strain evidence="2 3">B3227</strain>
    </source>
</reference>
<keyword evidence="1" id="KW-1133">Transmembrane helix</keyword>
<name>A0A2I0QUC0_9BACI</name>
<evidence type="ECO:0000256" key="1">
    <source>
        <dbReference type="SAM" id="Phobius"/>
    </source>
</evidence>
<proteinExistence type="predicted"/>
<sequence>MLVLPYLFNEEIAFGAQKPYKSKLGKIYLVYSMLFILFAGSVFSSSLFTQNPYPLIGSLIAFFAALLFFFLAPILLIKPKRMDEIMERV</sequence>
<keyword evidence="3" id="KW-1185">Reference proteome</keyword>
<keyword evidence="1" id="KW-0812">Transmembrane</keyword>
<protein>
    <submittedName>
        <fullName evidence="2">Uncharacterized protein</fullName>
    </submittedName>
</protein>
<evidence type="ECO:0000313" key="3">
    <source>
        <dbReference type="Proteomes" id="UP000243524"/>
    </source>
</evidence>
<comment type="caution">
    <text evidence="2">The sequence shown here is derived from an EMBL/GenBank/DDBJ whole genome shotgun (WGS) entry which is preliminary data.</text>
</comment>
<keyword evidence="1" id="KW-0472">Membrane</keyword>
<feature type="transmembrane region" description="Helical" evidence="1">
    <location>
        <begin position="55"/>
        <end position="77"/>
    </location>
</feature>
<dbReference type="Proteomes" id="UP000243524">
    <property type="component" value="Unassembled WGS sequence"/>
</dbReference>